<dbReference type="GO" id="GO:0005737">
    <property type="term" value="C:cytoplasm"/>
    <property type="evidence" value="ECO:0007669"/>
    <property type="project" value="InterPro"/>
</dbReference>
<dbReference type="InterPro" id="IPR015212">
    <property type="entry name" value="RGS-like_dom"/>
</dbReference>
<name>A0A7K7GJT8_ERIRU</name>
<feature type="domain" description="Regulator of G protein signalling-like" evidence="1">
    <location>
        <begin position="68"/>
        <end position="134"/>
    </location>
</feature>
<reference evidence="2 3" key="1">
    <citation type="submission" date="2019-09" db="EMBL/GenBank/DDBJ databases">
        <title>Bird 10,000 Genomes (B10K) Project - Family phase.</title>
        <authorList>
            <person name="Zhang G."/>
        </authorList>
    </citation>
    <scope>NUCLEOTIDE SEQUENCE [LARGE SCALE GENOMIC DNA]</scope>
    <source>
        <strain evidence="2">OUT-0015</strain>
        <tissue evidence="2">Blood</tissue>
    </source>
</reference>
<dbReference type="InterPro" id="IPR036305">
    <property type="entry name" value="RGS_sf"/>
</dbReference>
<dbReference type="GO" id="GO:0007186">
    <property type="term" value="P:G protein-coupled receptor signaling pathway"/>
    <property type="evidence" value="ECO:0007669"/>
    <property type="project" value="TreeGrafter"/>
</dbReference>
<protein>
    <submittedName>
        <fullName evidence="2">ARHGB factor</fullName>
    </submittedName>
</protein>
<dbReference type="SUPFAM" id="SSF48097">
    <property type="entry name" value="Regulator of G-protein signaling, RGS"/>
    <property type="match status" value="1"/>
</dbReference>
<dbReference type="GO" id="GO:0005085">
    <property type="term" value="F:guanyl-nucleotide exchange factor activity"/>
    <property type="evidence" value="ECO:0007669"/>
    <property type="project" value="InterPro"/>
</dbReference>
<comment type="caution">
    <text evidence="2">The sequence shown here is derived from an EMBL/GenBank/DDBJ whole genome shotgun (WGS) entry which is preliminary data.</text>
</comment>
<feature type="non-terminal residue" evidence="2">
    <location>
        <position position="134"/>
    </location>
</feature>
<dbReference type="InterPro" id="IPR044926">
    <property type="entry name" value="RGS_subdomain_2"/>
</dbReference>
<dbReference type="Proteomes" id="UP000529965">
    <property type="component" value="Unassembled WGS sequence"/>
</dbReference>
<dbReference type="GO" id="GO:0001664">
    <property type="term" value="F:G protein-coupled receptor binding"/>
    <property type="evidence" value="ECO:0007669"/>
    <property type="project" value="TreeGrafter"/>
</dbReference>
<evidence type="ECO:0000313" key="3">
    <source>
        <dbReference type="Proteomes" id="UP000529965"/>
    </source>
</evidence>
<dbReference type="Pfam" id="PF09128">
    <property type="entry name" value="RGS-like"/>
    <property type="match status" value="1"/>
</dbReference>
<dbReference type="Gene3D" id="1.10.167.10">
    <property type="entry name" value="Regulator of G-protein Signalling 4, domain 2"/>
    <property type="match status" value="1"/>
</dbReference>
<organism evidence="2 3">
    <name type="scientific">Erithacus rubecula</name>
    <name type="common">European robin</name>
    <dbReference type="NCBI Taxonomy" id="37610"/>
    <lineage>
        <taxon>Eukaryota</taxon>
        <taxon>Metazoa</taxon>
        <taxon>Chordata</taxon>
        <taxon>Craniata</taxon>
        <taxon>Vertebrata</taxon>
        <taxon>Euteleostomi</taxon>
        <taxon>Archelosauria</taxon>
        <taxon>Archosauria</taxon>
        <taxon>Dinosauria</taxon>
        <taxon>Saurischia</taxon>
        <taxon>Theropoda</taxon>
        <taxon>Coelurosauria</taxon>
        <taxon>Aves</taxon>
        <taxon>Neognathae</taxon>
        <taxon>Neoaves</taxon>
        <taxon>Telluraves</taxon>
        <taxon>Australaves</taxon>
        <taxon>Passeriformes</taxon>
        <taxon>Turdidae</taxon>
        <taxon>Erithacus</taxon>
    </lineage>
</organism>
<proteinExistence type="predicted"/>
<accession>A0A7K7GJT8</accession>
<sequence>DLGFRAVEGEVFRSLPTLSGSPQLPGSFSMDSQDGEAGLESTEVRGEIWEKFQESPEKNWGKIRKNFDSVFQDLGRLKSRPAHLAVFLRFLLSQADPTPLLFHLCSEVCCQLSSPKESRALARDIWGIFLDRGA</sequence>
<evidence type="ECO:0000259" key="1">
    <source>
        <dbReference type="Pfam" id="PF09128"/>
    </source>
</evidence>
<feature type="non-terminal residue" evidence="2">
    <location>
        <position position="1"/>
    </location>
</feature>
<evidence type="ECO:0000313" key="2">
    <source>
        <dbReference type="EMBL" id="NWY69952.1"/>
    </source>
</evidence>
<dbReference type="EMBL" id="VZSK01001221">
    <property type="protein sequence ID" value="NWY69952.1"/>
    <property type="molecule type" value="Genomic_DNA"/>
</dbReference>
<gene>
    <name evidence="2" type="primary">Arhgef11</name>
    <name evidence="2" type="ORF">ERIRUB_R14885</name>
</gene>
<dbReference type="AlphaFoldDB" id="A0A7K7GJT8"/>
<keyword evidence="3" id="KW-1185">Reference proteome</keyword>
<dbReference type="PANTHER" id="PTHR45872">
    <property type="entry name" value="RHO GUANINE NUCLEOTIDE EXCHANGE FACTOR 2, ISOFORM D"/>
    <property type="match status" value="1"/>
</dbReference>
<dbReference type="PANTHER" id="PTHR45872:SF1">
    <property type="entry name" value="RHO GUANINE NUCLEOTIDE EXCHANGE FACTOR 11"/>
    <property type="match status" value="1"/>
</dbReference>